<keyword evidence="5" id="KW-1185">Reference proteome</keyword>
<dbReference type="PROSITE" id="PS51747">
    <property type="entry name" value="CYT_DCMP_DEAMINASES_2"/>
    <property type="match status" value="1"/>
</dbReference>
<evidence type="ECO:0000313" key="5">
    <source>
        <dbReference type="Proteomes" id="UP001501237"/>
    </source>
</evidence>
<dbReference type="RefSeq" id="WP_344821508.1">
    <property type="nucleotide sequence ID" value="NZ_BAAAUV010000001.1"/>
</dbReference>
<evidence type="ECO:0000256" key="2">
    <source>
        <dbReference type="ARBA" id="ARBA00022833"/>
    </source>
</evidence>
<dbReference type="Gene3D" id="3.40.140.10">
    <property type="entry name" value="Cytidine Deaminase, domain 2"/>
    <property type="match status" value="1"/>
</dbReference>
<dbReference type="InterPro" id="IPR002125">
    <property type="entry name" value="CMP_dCMP_dom"/>
</dbReference>
<dbReference type="CDD" id="cd01285">
    <property type="entry name" value="nucleoside_deaminase"/>
    <property type="match status" value="1"/>
</dbReference>
<organism evidence="4 5">
    <name type="scientific">Actinocorallia longicatena</name>
    <dbReference type="NCBI Taxonomy" id="111803"/>
    <lineage>
        <taxon>Bacteria</taxon>
        <taxon>Bacillati</taxon>
        <taxon>Actinomycetota</taxon>
        <taxon>Actinomycetes</taxon>
        <taxon>Streptosporangiales</taxon>
        <taxon>Thermomonosporaceae</taxon>
        <taxon>Actinocorallia</taxon>
    </lineage>
</organism>
<proteinExistence type="predicted"/>
<comment type="caution">
    <text evidence="4">The sequence shown here is derived from an EMBL/GenBank/DDBJ whole genome shotgun (WGS) entry which is preliminary data.</text>
</comment>
<dbReference type="Pfam" id="PF00383">
    <property type="entry name" value="dCMP_cyt_deam_1"/>
    <property type="match status" value="1"/>
</dbReference>
<dbReference type="EMBL" id="BAAAUV010000001">
    <property type="protein sequence ID" value="GAA3194685.1"/>
    <property type="molecule type" value="Genomic_DNA"/>
</dbReference>
<dbReference type="InterPro" id="IPR016193">
    <property type="entry name" value="Cytidine_deaminase-like"/>
</dbReference>
<keyword evidence="1" id="KW-0479">Metal-binding</keyword>
<feature type="domain" description="CMP/dCMP-type deaminase" evidence="3">
    <location>
        <begin position="30"/>
        <end position="150"/>
    </location>
</feature>
<dbReference type="InterPro" id="IPR016192">
    <property type="entry name" value="APOBEC/CMP_deaminase_Zn-bd"/>
</dbReference>
<keyword evidence="2" id="KW-0862">Zinc</keyword>
<reference evidence="5" key="1">
    <citation type="journal article" date="2019" name="Int. J. Syst. Evol. Microbiol.">
        <title>The Global Catalogue of Microorganisms (GCM) 10K type strain sequencing project: providing services to taxonomists for standard genome sequencing and annotation.</title>
        <authorList>
            <consortium name="The Broad Institute Genomics Platform"/>
            <consortium name="The Broad Institute Genome Sequencing Center for Infectious Disease"/>
            <person name="Wu L."/>
            <person name="Ma J."/>
        </authorList>
    </citation>
    <scope>NUCLEOTIDE SEQUENCE [LARGE SCALE GENOMIC DNA]</scope>
    <source>
        <strain evidence="5">JCM 9377</strain>
    </source>
</reference>
<gene>
    <name evidence="4" type="ORF">GCM10010468_04560</name>
</gene>
<evidence type="ECO:0000259" key="3">
    <source>
        <dbReference type="PROSITE" id="PS51747"/>
    </source>
</evidence>
<protein>
    <submittedName>
        <fullName evidence="4">Nucleoside deaminase</fullName>
    </submittedName>
</protein>
<evidence type="ECO:0000313" key="4">
    <source>
        <dbReference type="EMBL" id="GAA3194685.1"/>
    </source>
</evidence>
<dbReference type="SUPFAM" id="SSF53927">
    <property type="entry name" value="Cytidine deaminase-like"/>
    <property type="match status" value="1"/>
</dbReference>
<dbReference type="PROSITE" id="PS00903">
    <property type="entry name" value="CYT_DCMP_DEAMINASES_1"/>
    <property type="match status" value="1"/>
</dbReference>
<name>A0ABP6PZV6_9ACTN</name>
<sequence length="200" mass="21311">MDTSALALSFGASLPAWVPDLLADVPERLASDDDRVRLVNRLADRNHREGSGGPFAAIVVESGTGRIVSAGVNLVLASNLSGTHAEAVALSLAQTRLGVWDLGGDGLPPLEIVVNWRPCVMCYGAVLWSGVRRLLLAGDGPELEKLTGFDEGPMREDWADQFAARGIEVVLSPLREEAVEVFRAYGARDDVTVYNARGGS</sequence>
<evidence type="ECO:0000256" key="1">
    <source>
        <dbReference type="ARBA" id="ARBA00022723"/>
    </source>
</evidence>
<dbReference type="Proteomes" id="UP001501237">
    <property type="component" value="Unassembled WGS sequence"/>
</dbReference>
<accession>A0ABP6PZV6</accession>